<dbReference type="Pfam" id="PF00096">
    <property type="entry name" value="zf-C2H2"/>
    <property type="match status" value="5"/>
</dbReference>
<keyword evidence="8" id="KW-0175">Coiled coil</keyword>
<comment type="caution">
    <text evidence="11">The sequence shown here is derived from an EMBL/GenBank/DDBJ whole genome shotgun (WGS) entry which is preliminary data.</text>
</comment>
<feature type="domain" description="C2H2-type" evidence="10">
    <location>
        <begin position="477"/>
        <end position="504"/>
    </location>
</feature>
<dbReference type="InterPro" id="IPR013087">
    <property type="entry name" value="Znf_C2H2_type"/>
</dbReference>
<feature type="domain" description="C2H2-type" evidence="10">
    <location>
        <begin position="376"/>
        <end position="403"/>
    </location>
</feature>
<dbReference type="FunFam" id="3.30.160.60:FF:000100">
    <property type="entry name" value="Zinc finger 45-like"/>
    <property type="match status" value="1"/>
</dbReference>
<dbReference type="EMBL" id="VXBW01005449">
    <property type="protein sequence ID" value="NXP10870.1"/>
    <property type="molecule type" value="Genomic_DNA"/>
</dbReference>
<feature type="non-terminal residue" evidence="11">
    <location>
        <position position="1"/>
    </location>
</feature>
<dbReference type="PANTHER" id="PTHR24381">
    <property type="entry name" value="ZINC FINGER PROTEIN"/>
    <property type="match status" value="1"/>
</dbReference>
<evidence type="ECO:0000259" key="10">
    <source>
        <dbReference type="PROSITE" id="PS50157"/>
    </source>
</evidence>
<proteinExistence type="predicted"/>
<dbReference type="GO" id="GO:0000981">
    <property type="term" value="F:DNA-binding transcription factor activity, RNA polymerase II-specific"/>
    <property type="evidence" value="ECO:0007669"/>
    <property type="project" value="TreeGrafter"/>
</dbReference>
<gene>
    <name evidence="11" type="primary">Znf398_1</name>
    <name evidence="11" type="ORF">THIORB_R08790</name>
</gene>
<dbReference type="PANTHER" id="PTHR24381:SF393">
    <property type="entry name" value="CHROMATIN-LINKED ADAPTOR FOR MSL PROTEINS, ISOFORM B"/>
    <property type="match status" value="1"/>
</dbReference>
<keyword evidence="5" id="KW-0862">Zinc</keyword>
<feature type="region of interest" description="Disordered" evidence="9">
    <location>
        <begin position="521"/>
        <end position="541"/>
    </location>
</feature>
<evidence type="ECO:0000256" key="3">
    <source>
        <dbReference type="ARBA" id="ARBA00022737"/>
    </source>
</evidence>
<dbReference type="SMART" id="SM00355">
    <property type="entry name" value="ZnF_C2H2"/>
    <property type="match status" value="5"/>
</dbReference>
<protein>
    <submittedName>
        <fullName evidence="11">ZN398 protein</fullName>
    </submittedName>
</protein>
<sequence length="541" mass="58708">WTVVAAVQAVERKVESQARRLLSLEGRAETAEKKVCGLEKAVLDFGNRLERKWAALAALVQENTRRLEHVERQLQHHGRWAAGNGPGSGGDEGKVPAACEDDVAHLPEPEWGSSESRQKELYRMVAKGTCEAAMSLGEDQSLLRWGALSAPLGPPGAPHNSPYHGGPGAGPHFRSSFSFPGPGDAGSKPSLLPPAEDGEDPGSRSQGLLEKGAAPGHLSGGEKIVIKMEEQQPPEEGAEILALPQVRLEEEVLPSQEQPLPWQSHGALEEEKAAGEAVGDFCHHGAAQPEFKPVVVPVEAHPAPGLPFPAEHVLGVGTDQPFALPQGMPLGEDTATEMASSSELGEEPRALPSGWKSVRLKRNLLSHQARKNNGSFICPACGKSLAHHAALLRHQRLHTGERPFQCPACGKSFNEKSNLNKHYRIHTGERPYRCPACGKGFIQKHHLQKHQRIHGVQLRGGWPSRPARAGTAGERLYRCIECAESFPQKASLEEHQRRHTQQRPFQCNGCSKSFRHRQSLNHHQKVHAVASSPGGTLPAPE</sequence>
<dbReference type="FunFam" id="3.30.160.60:FF:001325">
    <property type="entry name" value="zinc finger protein 200"/>
    <property type="match status" value="1"/>
</dbReference>
<organism evidence="11 12">
    <name type="scientific">Thinocorus orbignyianus</name>
    <dbReference type="NCBI Taxonomy" id="161742"/>
    <lineage>
        <taxon>Eukaryota</taxon>
        <taxon>Metazoa</taxon>
        <taxon>Chordata</taxon>
        <taxon>Craniata</taxon>
        <taxon>Vertebrata</taxon>
        <taxon>Euteleostomi</taxon>
        <taxon>Archelosauria</taxon>
        <taxon>Archosauria</taxon>
        <taxon>Dinosauria</taxon>
        <taxon>Saurischia</taxon>
        <taxon>Theropoda</taxon>
        <taxon>Coelurosauria</taxon>
        <taxon>Aves</taxon>
        <taxon>Neognathae</taxon>
        <taxon>Neoaves</taxon>
        <taxon>Aequornithes</taxon>
        <taxon>Ciconiiformes</taxon>
        <taxon>Thinocoridae</taxon>
        <taxon>Thinocorus</taxon>
    </lineage>
</organism>
<dbReference type="GO" id="GO:0008270">
    <property type="term" value="F:zinc ion binding"/>
    <property type="evidence" value="ECO:0007669"/>
    <property type="project" value="UniProtKB-KW"/>
</dbReference>
<evidence type="ECO:0000256" key="6">
    <source>
        <dbReference type="ARBA" id="ARBA00023242"/>
    </source>
</evidence>
<evidence type="ECO:0000256" key="5">
    <source>
        <dbReference type="ARBA" id="ARBA00022833"/>
    </source>
</evidence>
<evidence type="ECO:0000256" key="8">
    <source>
        <dbReference type="SAM" id="Coils"/>
    </source>
</evidence>
<dbReference type="Proteomes" id="UP000565698">
    <property type="component" value="Unassembled WGS sequence"/>
</dbReference>
<keyword evidence="4 7" id="KW-0863">Zinc-finger</keyword>
<dbReference type="FunFam" id="3.30.160.60:FF:002343">
    <property type="entry name" value="Zinc finger protein 33A"/>
    <property type="match status" value="1"/>
</dbReference>
<keyword evidence="12" id="KW-1185">Reference proteome</keyword>
<dbReference type="GO" id="GO:0005634">
    <property type="term" value="C:nucleus"/>
    <property type="evidence" value="ECO:0007669"/>
    <property type="project" value="UniProtKB-SubCell"/>
</dbReference>
<dbReference type="AlphaFoldDB" id="A0A7L1XMB4"/>
<keyword evidence="3" id="KW-0677">Repeat</keyword>
<feature type="non-terminal residue" evidence="11">
    <location>
        <position position="541"/>
    </location>
</feature>
<dbReference type="SUPFAM" id="SSF57667">
    <property type="entry name" value="beta-beta-alpha zinc fingers"/>
    <property type="match status" value="3"/>
</dbReference>
<evidence type="ECO:0000256" key="7">
    <source>
        <dbReference type="PROSITE-ProRule" id="PRU00042"/>
    </source>
</evidence>
<feature type="domain" description="C2H2-type" evidence="10">
    <location>
        <begin position="404"/>
        <end position="431"/>
    </location>
</feature>
<dbReference type="PROSITE" id="PS00028">
    <property type="entry name" value="ZINC_FINGER_C2H2_1"/>
    <property type="match status" value="5"/>
</dbReference>
<dbReference type="OrthoDB" id="6077919at2759"/>
<evidence type="ECO:0000256" key="2">
    <source>
        <dbReference type="ARBA" id="ARBA00022723"/>
    </source>
</evidence>
<comment type="subcellular location">
    <subcellularLocation>
        <location evidence="1">Nucleus</location>
    </subcellularLocation>
</comment>
<dbReference type="InterPro" id="IPR036236">
    <property type="entry name" value="Znf_C2H2_sf"/>
</dbReference>
<keyword evidence="2" id="KW-0479">Metal-binding</keyword>
<feature type="coiled-coil region" evidence="8">
    <location>
        <begin position="7"/>
        <end position="34"/>
    </location>
</feature>
<evidence type="ECO:0000313" key="12">
    <source>
        <dbReference type="Proteomes" id="UP000565698"/>
    </source>
</evidence>
<accession>A0A7L1XMB4</accession>
<evidence type="ECO:0000256" key="9">
    <source>
        <dbReference type="SAM" id="MobiDB-lite"/>
    </source>
</evidence>
<evidence type="ECO:0000256" key="4">
    <source>
        <dbReference type="ARBA" id="ARBA00022771"/>
    </source>
</evidence>
<evidence type="ECO:0000256" key="1">
    <source>
        <dbReference type="ARBA" id="ARBA00004123"/>
    </source>
</evidence>
<feature type="region of interest" description="Disordered" evidence="9">
    <location>
        <begin position="156"/>
        <end position="218"/>
    </location>
</feature>
<feature type="domain" description="C2H2-type" evidence="10">
    <location>
        <begin position="432"/>
        <end position="454"/>
    </location>
</feature>
<name>A0A7L1XMB4_9AVES</name>
<evidence type="ECO:0000313" key="11">
    <source>
        <dbReference type="EMBL" id="NXP10870.1"/>
    </source>
</evidence>
<reference evidence="11 12" key="1">
    <citation type="submission" date="2019-09" db="EMBL/GenBank/DDBJ databases">
        <title>Bird 10,000 Genomes (B10K) Project - Family phase.</title>
        <authorList>
            <person name="Zhang G."/>
        </authorList>
    </citation>
    <scope>NUCLEOTIDE SEQUENCE [LARGE SCALE GENOMIC DNA]</scope>
    <source>
        <strain evidence="11">B10K-DU-002-47</strain>
        <tissue evidence="11">Muscle</tissue>
    </source>
</reference>
<feature type="domain" description="C2H2-type" evidence="10">
    <location>
        <begin position="505"/>
        <end position="532"/>
    </location>
</feature>
<dbReference type="GO" id="GO:0000977">
    <property type="term" value="F:RNA polymerase II transcription regulatory region sequence-specific DNA binding"/>
    <property type="evidence" value="ECO:0007669"/>
    <property type="project" value="TreeGrafter"/>
</dbReference>
<dbReference type="PROSITE" id="PS50157">
    <property type="entry name" value="ZINC_FINGER_C2H2_2"/>
    <property type="match status" value="5"/>
</dbReference>
<dbReference type="FunFam" id="3.30.160.60:FF:001397">
    <property type="entry name" value="Datilografo, isoform A"/>
    <property type="match status" value="1"/>
</dbReference>
<keyword evidence="6" id="KW-0539">Nucleus</keyword>
<dbReference type="Gene3D" id="3.30.160.60">
    <property type="entry name" value="Classic Zinc Finger"/>
    <property type="match status" value="5"/>
</dbReference>